<proteinExistence type="predicted"/>
<evidence type="ECO:0000256" key="1">
    <source>
        <dbReference type="SAM" id="MobiDB-lite"/>
    </source>
</evidence>
<feature type="region of interest" description="Disordered" evidence="1">
    <location>
        <begin position="10"/>
        <end position="35"/>
    </location>
</feature>
<keyword evidence="3" id="KW-1185">Reference proteome</keyword>
<evidence type="ECO:0000313" key="2">
    <source>
        <dbReference type="EMBL" id="KAK8072923.1"/>
    </source>
</evidence>
<comment type="caution">
    <text evidence="2">The sequence shown here is derived from an EMBL/GenBank/DDBJ whole genome shotgun (WGS) entry which is preliminary data.</text>
</comment>
<name>A0ABR1VNZ3_9PEZI</name>
<sequence length="298" mass="33268">MKLSAVLRVGVLPHPPPPPAPAAPKPPPPNDGDVRAHYHTIERNTCLFYAKVGTEAQVKKVRDSRDYLSGYLLLEDRWTDDWYKSAQKQMGGKKSAKKFFSMASRVLAQGCSGTVYVLLPEGKGHDWPTDTIWNNDEWPNLPPSANKIIRLNMNDASHQETIFEGPSAKKRRDTVDAIVEARGGSDDDQCSIKLTQWDHDKTDGHSDRFELEFDVTNGQGRVLGHQARVGVADWNPLHWLGGSLLSTGLIVIPNGDGRLGFWYFGGYWSTDDSRCQLGDWANDAGDARHREVNCHFTC</sequence>
<feature type="compositionally biased region" description="Pro residues" evidence="1">
    <location>
        <begin position="13"/>
        <end position="30"/>
    </location>
</feature>
<evidence type="ECO:0000313" key="3">
    <source>
        <dbReference type="Proteomes" id="UP001446871"/>
    </source>
</evidence>
<dbReference type="Proteomes" id="UP001446871">
    <property type="component" value="Unassembled WGS sequence"/>
</dbReference>
<dbReference type="EMBL" id="JAQQWM010000003">
    <property type="protein sequence ID" value="KAK8072923.1"/>
    <property type="molecule type" value="Genomic_DNA"/>
</dbReference>
<accession>A0ABR1VNZ3</accession>
<dbReference type="SUPFAM" id="SSF52309">
    <property type="entry name" value="N-(deoxy)ribosyltransferase-like"/>
    <property type="match status" value="1"/>
</dbReference>
<organism evidence="2 3">
    <name type="scientific">Apiospora saccharicola</name>
    <dbReference type="NCBI Taxonomy" id="335842"/>
    <lineage>
        <taxon>Eukaryota</taxon>
        <taxon>Fungi</taxon>
        <taxon>Dikarya</taxon>
        <taxon>Ascomycota</taxon>
        <taxon>Pezizomycotina</taxon>
        <taxon>Sordariomycetes</taxon>
        <taxon>Xylariomycetidae</taxon>
        <taxon>Amphisphaeriales</taxon>
        <taxon>Apiosporaceae</taxon>
        <taxon>Apiospora</taxon>
    </lineage>
</organism>
<protein>
    <submittedName>
        <fullName evidence="2">Uncharacterized protein</fullName>
    </submittedName>
</protein>
<gene>
    <name evidence="2" type="ORF">PG996_006271</name>
</gene>
<reference evidence="2 3" key="1">
    <citation type="submission" date="2023-01" db="EMBL/GenBank/DDBJ databases">
        <title>Analysis of 21 Apiospora genomes using comparative genomics revels a genus with tremendous synthesis potential of carbohydrate active enzymes and secondary metabolites.</title>
        <authorList>
            <person name="Sorensen T."/>
        </authorList>
    </citation>
    <scope>NUCLEOTIDE SEQUENCE [LARGE SCALE GENOMIC DNA]</scope>
    <source>
        <strain evidence="2 3">CBS 83171</strain>
    </source>
</reference>